<organism evidence="2">
    <name type="scientific">Streptomyces tendae</name>
    <dbReference type="NCBI Taxonomy" id="1932"/>
    <lineage>
        <taxon>Bacteria</taxon>
        <taxon>Bacillati</taxon>
        <taxon>Actinomycetota</taxon>
        <taxon>Actinomycetes</taxon>
        <taxon>Kitasatosporales</taxon>
        <taxon>Streptomycetaceae</taxon>
        <taxon>Streptomyces</taxon>
    </lineage>
</organism>
<dbReference type="AlphaFoldDB" id="A0A6B3QZJ4"/>
<evidence type="ECO:0000313" key="2">
    <source>
        <dbReference type="EMBL" id="NEV92490.1"/>
    </source>
</evidence>
<accession>A0A6B3QZJ4</accession>
<sequence>MLPRPACTYRPGQRRGPDSPARPSHHPETRMTDILALPTRPYAADSPLAYLLDMAAEAAGPTEEEQRDDAETTAAHHIYSAYSHSLAQVLEAIDWRGYPALRDNGFAFEPSAVAWLDGGLWLHHTLHISETDGARDVLTLIVPCTCGHGYVDIHLDTEDVLLEILAELRPTHGRSQHTDAPLDCHSVPLLPRLNGRQ</sequence>
<proteinExistence type="predicted"/>
<name>A0A6B3QZJ4_STRTE</name>
<feature type="region of interest" description="Disordered" evidence="1">
    <location>
        <begin position="1"/>
        <end position="35"/>
    </location>
</feature>
<comment type="caution">
    <text evidence="2">The sequence shown here is derived from an EMBL/GenBank/DDBJ whole genome shotgun (WGS) entry which is preliminary data.</text>
</comment>
<evidence type="ECO:0000256" key="1">
    <source>
        <dbReference type="SAM" id="MobiDB-lite"/>
    </source>
</evidence>
<dbReference type="EMBL" id="JAAIFS010000015">
    <property type="protein sequence ID" value="NEV92490.1"/>
    <property type="molecule type" value="Genomic_DNA"/>
</dbReference>
<gene>
    <name evidence="2" type="ORF">GUR47_38315</name>
</gene>
<protein>
    <submittedName>
        <fullName evidence="2">Uncharacterized protein</fullName>
    </submittedName>
</protein>
<reference evidence="2" key="1">
    <citation type="journal article" date="2020" name="Microorganisms">
        <title>Isolation, Genomic and Metabolomic Characterization of Streptomyces tendae VITAKN with Quorum Sensing Inhibitory Activity from Southern India.</title>
        <authorList>
            <person name="Ishaque N.M."/>
            <person name="Burgsdorf I."/>
            <person name="Limlingan Malit J.J."/>
            <person name="Saha S."/>
            <person name="Teta R."/>
            <person name="Ewe D."/>
            <person name="Kannabiran K."/>
            <person name="Hrouzek P."/>
            <person name="Steindler L."/>
            <person name="Costantino V."/>
            <person name="Saurav K."/>
        </authorList>
    </citation>
    <scope>NUCLEOTIDE SEQUENCE</scope>
    <source>
        <strain evidence="2">VITAKN</strain>
    </source>
</reference>